<sequence>MKIADITQLKTSGFLPQPPEVALTLLASSRENEMTLSDIGRFIQANPTLSRCLGQRMNKTPTHSHDITSLSEAIFRVDLTAVKQLAIGISLLEQYQHGSCKGFDYPSFWSHALLMALAMEALGKTTRICTPDELFACGLLARIGCLALATIYPDAYTDILATHKQDPSISLSLLEQQRLQIDHNQLTAAMLIDFDIPMILVESIYYHEAPMESGFSEESHPFQLVRLFHLAKQVADLGLSSESERTERISELLLLGGNIGLDSESFGDFFDQVNVEWQSWGKILNLPIPALPSFHKMMGMLVTSPDNAADASALRVLLVEDEPSSRMLAESVLTKILGHTVFSANDGKQAFSLAMEIMPHIVITDWLMPTMDGLELTKALRAADWGKNVYIIMLTSFEDDEQIAEAFEAGVNDYVTKPIDIRAFRARLRAAWHYRKLQESWERDRAHLKRFAAELAVTNRKLRHAALTDTLTEIPNRRAGMEALAGAWNTASRAGLPIAVMLVDIDFFKKINDTYGHAVGDKILKEVAISIRDNTRKGDTFCRMGGEEFLMVCQNGSKDAQSVCLFAERLRRHIKMKTIVVNETPIRITISIGVAIKEASMTSDDQLVNAADKALYAAKNGGRDRVCLFLDNQLVDCDKWSATLS</sequence>
<dbReference type="CDD" id="cd01949">
    <property type="entry name" value="GGDEF"/>
    <property type="match status" value="1"/>
</dbReference>
<dbReference type="Pfam" id="PF00990">
    <property type="entry name" value="GGDEF"/>
    <property type="match status" value="1"/>
</dbReference>
<keyword evidence="3" id="KW-0597">Phosphoprotein</keyword>
<reference evidence="7 8" key="1">
    <citation type="submission" date="2016-10" db="EMBL/GenBank/DDBJ databases">
        <authorList>
            <person name="de Groot N.N."/>
        </authorList>
    </citation>
    <scope>NUCLEOTIDE SEQUENCE [LARGE SCALE GENOMIC DNA]</scope>
    <source>
        <strain evidence="7 8">Nm146</strain>
    </source>
</reference>
<dbReference type="AlphaFoldDB" id="A0A1I4TZE5"/>
<comment type="catalytic activity">
    <reaction evidence="2">
        <text>2 GTP = 3',3'-c-di-GMP + 2 diphosphate</text>
        <dbReference type="Rhea" id="RHEA:24898"/>
        <dbReference type="ChEBI" id="CHEBI:33019"/>
        <dbReference type="ChEBI" id="CHEBI:37565"/>
        <dbReference type="ChEBI" id="CHEBI:58805"/>
        <dbReference type="EC" id="2.7.7.65"/>
    </reaction>
</comment>
<dbReference type="EMBL" id="FOUF01000036">
    <property type="protein sequence ID" value="SFM82005.1"/>
    <property type="molecule type" value="Genomic_DNA"/>
</dbReference>
<dbReference type="GO" id="GO:0000160">
    <property type="term" value="P:phosphorelay signal transduction system"/>
    <property type="evidence" value="ECO:0007669"/>
    <property type="project" value="InterPro"/>
</dbReference>
<organism evidence="7 8">
    <name type="scientific">Nitrosomonas nitrosa</name>
    <dbReference type="NCBI Taxonomy" id="52442"/>
    <lineage>
        <taxon>Bacteria</taxon>
        <taxon>Pseudomonadati</taxon>
        <taxon>Pseudomonadota</taxon>
        <taxon>Betaproteobacteria</taxon>
        <taxon>Nitrosomonadales</taxon>
        <taxon>Nitrosomonadaceae</taxon>
        <taxon>Nitrosomonas</taxon>
    </lineage>
</organism>
<dbReference type="Proteomes" id="UP000199561">
    <property type="component" value="Unassembled WGS sequence"/>
</dbReference>
<evidence type="ECO:0000259" key="4">
    <source>
        <dbReference type="PROSITE" id="PS50110"/>
    </source>
</evidence>
<feature type="modified residue" description="4-aspartylphosphate" evidence="3">
    <location>
        <position position="365"/>
    </location>
</feature>
<feature type="domain" description="HDOD" evidence="6">
    <location>
        <begin position="15"/>
        <end position="210"/>
    </location>
</feature>
<feature type="domain" description="GGDEF" evidence="5">
    <location>
        <begin position="496"/>
        <end position="631"/>
    </location>
</feature>
<gene>
    <name evidence="7" type="ORF">SAMN05421880_13621</name>
</gene>
<dbReference type="GO" id="GO:1902201">
    <property type="term" value="P:negative regulation of bacterial-type flagellum-dependent cell motility"/>
    <property type="evidence" value="ECO:0007669"/>
    <property type="project" value="TreeGrafter"/>
</dbReference>
<dbReference type="PROSITE" id="PS51833">
    <property type="entry name" value="HDOD"/>
    <property type="match status" value="1"/>
</dbReference>
<feature type="domain" description="Response regulatory" evidence="4">
    <location>
        <begin position="315"/>
        <end position="432"/>
    </location>
</feature>
<evidence type="ECO:0000259" key="5">
    <source>
        <dbReference type="PROSITE" id="PS50887"/>
    </source>
</evidence>
<dbReference type="Gene3D" id="3.40.50.2300">
    <property type="match status" value="1"/>
</dbReference>
<dbReference type="Pfam" id="PF08668">
    <property type="entry name" value="HDOD"/>
    <property type="match status" value="1"/>
</dbReference>
<dbReference type="SMART" id="SM00267">
    <property type="entry name" value="GGDEF"/>
    <property type="match status" value="1"/>
</dbReference>
<dbReference type="CDD" id="cd17574">
    <property type="entry name" value="REC_OmpR"/>
    <property type="match status" value="1"/>
</dbReference>
<dbReference type="EC" id="2.7.7.65" evidence="1"/>
<dbReference type="SUPFAM" id="SSF109604">
    <property type="entry name" value="HD-domain/PDEase-like"/>
    <property type="match status" value="1"/>
</dbReference>
<dbReference type="InterPro" id="IPR011006">
    <property type="entry name" value="CheY-like_superfamily"/>
</dbReference>
<evidence type="ECO:0000259" key="6">
    <source>
        <dbReference type="PROSITE" id="PS51833"/>
    </source>
</evidence>
<dbReference type="InterPro" id="IPR043128">
    <property type="entry name" value="Rev_trsase/Diguanyl_cyclase"/>
</dbReference>
<dbReference type="PROSITE" id="PS50887">
    <property type="entry name" value="GGDEF"/>
    <property type="match status" value="1"/>
</dbReference>
<dbReference type="PANTHER" id="PTHR45138">
    <property type="entry name" value="REGULATORY COMPONENTS OF SENSORY TRANSDUCTION SYSTEM"/>
    <property type="match status" value="1"/>
</dbReference>
<evidence type="ECO:0000256" key="1">
    <source>
        <dbReference type="ARBA" id="ARBA00012528"/>
    </source>
</evidence>
<name>A0A1I4TZE5_9PROT</name>
<evidence type="ECO:0000313" key="7">
    <source>
        <dbReference type="EMBL" id="SFM82005.1"/>
    </source>
</evidence>
<dbReference type="InterPro" id="IPR029787">
    <property type="entry name" value="Nucleotide_cyclase"/>
</dbReference>
<dbReference type="PANTHER" id="PTHR45138:SF9">
    <property type="entry name" value="DIGUANYLATE CYCLASE DGCM-RELATED"/>
    <property type="match status" value="1"/>
</dbReference>
<dbReference type="InterPro" id="IPR001789">
    <property type="entry name" value="Sig_transdc_resp-reg_receiver"/>
</dbReference>
<dbReference type="GO" id="GO:0005886">
    <property type="term" value="C:plasma membrane"/>
    <property type="evidence" value="ECO:0007669"/>
    <property type="project" value="TreeGrafter"/>
</dbReference>
<accession>A0A1I4TZE5</accession>
<dbReference type="FunFam" id="3.30.70.270:FF:000001">
    <property type="entry name" value="Diguanylate cyclase domain protein"/>
    <property type="match status" value="1"/>
</dbReference>
<dbReference type="SUPFAM" id="SSF52172">
    <property type="entry name" value="CheY-like"/>
    <property type="match status" value="1"/>
</dbReference>
<dbReference type="Gene3D" id="3.30.70.270">
    <property type="match status" value="1"/>
</dbReference>
<dbReference type="SUPFAM" id="SSF55073">
    <property type="entry name" value="Nucleotide cyclase"/>
    <property type="match status" value="1"/>
</dbReference>
<dbReference type="STRING" id="52442.SAMN05421880_13621"/>
<dbReference type="Gene3D" id="1.10.3210.10">
    <property type="entry name" value="Hypothetical protein af1432"/>
    <property type="match status" value="1"/>
</dbReference>
<dbReference type="RefSeq" id="WP_090671984.1">
    <property type="nucleotide sequence ID" value="NZ_FOUF01000036.1"/>
</dbReference>
<dbReference type="GO" id="GO:0052621">
    <property type="term" value="F:diguanylate cyclase activity"/>
    <property type="evidence" value="ECO:0007669"/>
    <property type="project" value="UniProtKB-EC"/>
</dbReference>
<keyword evidence="8" id="KW-1185">Reference proteome</keyword>
<evidence type="ECO:0000256" key="3">
    <source>
        <dbReference type="PROSITE-ProRule" id="PRU00169"/>
    </source>
</evidence>
<evidence type="ECO:0000313" key="8">
    <source>
        <dbReference type="Proteomes" id="UP000199561"/>
    </source>
</evidence>
<dbReference type="PROSITE" id="PS50110">
    <property type="entry name" value="RESPONSE_REGULATORY"/>
    <property type="match status" value="1"/>
</dbReference>
<dbReference type="InterPro" id="IPR013976">
    <property type="entry name" value="HDOD"/>
</dbReference>
<protein>
    <recommendedName>
        <fullName evidence="1">diguanylate cyclase</fullName>
        <ecNumber evidence="1">2.7.7.65</ecNumber>
    </recommendedName>
</protein>
<evidence type="ECO:0000256" key="2">
    <source>
        <dbReference type="ARBA" id="ARBA00034247"/>
    </source>
</evidence>
<dbReference type="NCBIfam" id="TIGR00254">
    <property type="entry name" value="GGDEF"/>
    <property type="match status" value="1"/>
</dbReference>
<proteinExistence type="predicted"/>
<dbReference type="GO" id="GO:0043709">
    <property type="term" value="P:cell adhesion involved in single-species biofilm formation"/>
    <property type="evidence" value="ECO:0007669"/>
    <property type="project" value="TreeGrafter"/>
</dbReference>
<dbReference type="InterPro" id="IPR050469">
    <property type="entry name" value="Diguanylate_Cyclase"/>
</dbReference>
<dbReference type="SMART" id="SM00448">
    <property type="entry name" value="REC"/>
    <property type="match status" value="1"/>
</dbReference>
<dbReference type="InterPro" id="IPR000160">
    <property type="entry name" value="GGDEF_dom"/>
</dbReference>
<dbReference type="Pfam" id="PF00072">
    <property type="entry name" value="Response_reg"/>
    <property type="match status" value="1"/>
</dbReference>